<organism evidence="1 2">
    <name type="scientific">Hypoxylon rubiginosum</name>
    <dbReference type="NCBI Taxonomy" id="110542"/>
    <lineage>
        <taxon>Eukaryota</taxon>
        <taxon>Fungi</taxon>
        <taxon>Dikarya</taxon>
        <taxon>Ascomycota</taxon>
        <taxon>Pezizomycotina</taxon>
        <taxon>Sordariomycetes</taxon>
        <taxon>Xylariomycetidae</taxon>
        <taxon>Xylariales</taxon>
        <taxon>Hypoxylaceae</taxon>
        <taxon>Hypoxylon</taxon>
    </lineage>
</organism>
<sequence>MSSPLFPPYPPFPSTIRLATASDIKRMAELSVLGFRDSEIFRYERPLYHKFPEDAVASFADIYHYQLQDPGSLVIVAEDQPVADEVSHSTSDHEKTEDANASTKRVVVGVASWVLPEDSPRTWQFIGPGVFGNAIPSLDQDLCQRRLKIFTDIKIAKEKKYFAGKMICDKLVVHPSYRRRHHATNLLRWGLRLCDQDGVDQGVMPAHMGEPVYLGLGYKVIDEIHIPDDGEVEGFSQRVVVYKAKDLEKREEAIKSLNSEEPIA</sequence>
<evidence type="ECO:0000313" key="1">
    <source>
        <dbReference type="EMBL" id="KAI6093918.1"/>
    </source>
</evidence>
<evidence type="ECO:0000313" key="2">
    <source>
        <dbReference type="Proteomes" id="UP001497680"/>
    </source>
</evidence>
<comment type="caution">
    <text evidence="1">The sequence shown here is derived from an EMBL/GenBank/DDBJ whole genome shotgun (WGS) entry which is preliminary data.</text>
</comment>
<accession>A0ACC0DMW5</accession>
<gene>
    <name evidence="1" type="ORF">F4821DRAFT_252915</name>
</gene>
<dbReference type="Proteomes" id="UP001497680">
    <property type="component" value="Unassembled WGS sequence"/>
</dbReference>
<name>A0ACC0DMW5_9PEZI</name>
<protein>
    <submittedName>
        <fullName evidence="1">Uncharacterized protein</fullName>
    </submittedName>
</protein>
<reference evidence="1 2" key="1">
    <citation type="journal article" date="2022" name="New Phytol.">
        <title>Ecological generalism drives hyperdiversity of secondary metabolite gene clusters in xylarialean endophytes.</title>
        <authorList>
            <person name="Franco M.E.E."/>
            <person name="Wisecaver J.H."/>
            <person name="Arnold A.E."/>
            <person name="Ju Y.M."/>
            <person name="Slot J.C."/>
            <person name="Ahrendt S."/>
            <person name="Moore L.P."/>
            <person name="Eastman K.E."/>
            <person name="Scott K."/>
            <person name="Konkel Z."/>
            <person name="Mondo S.J."/>
            <person name="Kuo A."/>
            <person name="Hayes R.D."/>
            <person name="Haridas S."/>
            <person name="Andreopoulos B."/>
            <person name="Riley R."/>
            <person name="LaButti K."/>
            <person name="Pangilinan J."/>
            <person name="Lipzen A."/>
            <person name="Amirebrahimi M."/>
            <person name="Yan J."/>
            <person name="Adam C."/>
            <person name="Keymanesh K."/>
            <person name="Ng V."/>
            <person name="Louie K."/>
            <person name="Northen T."/>
            <person name="Drula E."/>
            <person name="Henrissat B."/>
            <person name="Hsieh H.M."/>
            <person name="Youens-Clark K."/>
            <person name="Lutzoni F."/>
            <person name="Miadlikowska J."/>
            <person name="Eastwood D.C."/>
            <person name="Hamelin R.C."/>
            <person name="Grigoriev I.V."/>
            <person name="U'Ren J.M."/>
        </authorList>
    </citation>
    <scope>NUCLEOTIDE SEQUENCE [LARGE SCALE GENOMIC DNA]</scope>
    <source>
        <strain evidence="1 2">ER1909</strain>
    </source>
</reference>
<dbReference type="EMBL" id="MU394280">
    <property type="protein sequence ID" value="KAI6093918.1"/>
    <property type="molecule type" value="Genomic_DNA"/>
</dbReference>
<proteinExistence type="predicted"/>
<keyword evidence="2" id="KW-1185">Reference proteome</keyword>